<evidence type="ECO:0000313" key="8">
    <source>
        <dbReference type="Proteomes" id="UP000261560"/>
    </source>
</evidence>
<dbReference type="Gene3D" id="1.20.920.10">
    <property type="entry name" value="Bromodomain-like"/>
    <property type="match status" value="1"/>
</dbReference>
<dbReference type="PROSITE" id="PS50014">
    <property type="entry name" value="BROMODOMAIN_2"/>
    <property type="match status" value="1"/>
</dbReference>
<evidence type="ECO:0000256" key="2">
    <source>
        <dbReference type="ARBA" id="ARBA00023117"/>
    </source>
</evidence>
<dbReference type="AlphaFoldDB" id="A0A3B3B7E8"/>
<dbReference type="GO" id="GO:0000785">
    <property type="term" value="C:chromatin"/>
    <property type="evidence" value="ECO:0007669"/>
    <property type="project" value="TreeGrafter"/>
</dbReference>
<dbReference type="GO" id="GO:0005634">
    <property type="term" value="C:nucleus"/>
    <property type="evidence" value="ECO:0007669"/>
    <property type="project" value="UniProtKB-SubCell"/>
</dbReference>
<dbReference type="Proteomes" id="UP000261560">
    <property type="component" value="Unplaced"/>
</dbReference>
<dbReference type="InterPro" id="IPR018359">
    <property type="entry name" value="Bromodomain_CS"/>
</dbReference>
<dbReference type="PRINTS" id="PR00503">
    <property type="entry name" value="BROMODOMAIN"/>
</dbReference>
<evidence type="ECO:0000256" key="3">
    <source>
        <dbReference type="ARBA" id="ARBA00023242"/>
    </source>
</evidence>
<keyword evidence="3" id="KW-0539">Nucleus</keyword>
<keyword evidence="8" id="KW-1185">Reference proteome</keyword>
<proteinExistence type="predicted"/>
<evidence type="ECO:0000313" key="7">
    <source>
        <dbReference type="Ensembl" id="ENSOMEP00000001480.1"/>
    </source>
</evidence>
<reference evidence="7" key="2">
    <citation type="submission" date="2025-09" db="UniProtKB">
        <authorList>
            <consortium name="Ensembl"/>
        </authorList>
    </citation>
    <scope>IDENTIFICATION</scope>
</reference>
<evidence type="ECO:0000256" key="1">
    <source>
        <dbReference type="ARBA" id="ARBA00004123"/>
    </source>
</evidence>
<dbReference type="InterPro" id="IPR036427">
    <property type="entry name" value="Bromodomain-like_sf"/>
</dbReference>
<dbReference type="Ensembl" id="ENSOMET00000014110.1">
    <property type="protein sequence ID" value="ENSOMEP00000001480.1"/>
    <property type="gene ID" value="ENSOMEG00000002374.1"/>
</dbReference>
<dbReference type="PANTHER" id="PTHR45915">
    <property type="entry name" value="TRANSCRIPTION INTERMEDIARY FACTOR"/>
    <property type="match status" value="1"/>
</dbReference>
<feature type="region of interest" description="Disordered" evidence="5">
    <location>
        <begin position="13"/>
        <end position="65"/>
    </location>
</feature>
<dbReference type="SUPFAM" id="SSF47370">
    <property type="entry name" value="Bromodomain"/>
    <property type="match status" value="1"/>
</dbReference>
<dbReference type="PROSITE" id="PS00633">
    <property type="entry name" value="BROMODOMAIN_1"/>
    <property type="match status" value="1"/>
</dbReference>
<protein>
    <recommendedName>
        <fullName evidence="6">Bromo domain-containing protein</fullName>
    </recommendedName>
</protein>
<keyword evidence="2 4" id="KW-0103">Bromodomain</keyword>
<evidence type="ECO:0000256" key="5">
    <source>
        <dbReference type="SAM" id="MobiDB-lite"/>
    </source>
</evidence>
<dbReference type="GeneTree" id="ENSGT00940000159490"/>
<dbReference type="PANTHER" id="PTHR45915:SF1">
    <property type="entry name" value="BROMODOMAIN ADJACENT TO ZINC FINGER DOMAIN PROTEIN 2B"/>
    <property type="match status" value="1"/>
</dbReference>
<dbReference type="SMART" id="SM00297">
    <property type="entry name" value="BROMO"/>
    <property type="match status" value="1"/>
</dbReference>
<organism evidence="7 8">
    <name type="scientific">Oryzias melastigma</name>
    <name type="common">Marine medaka</name>
    <dbReference type="NCBI Taxonomy" id="30732"/>
    <lineage>
        <taxon>Eukaryota</taxon>
        <taxon>Metazoa</taxon>
        <taxon>Chordata</taxon>
        <taxon>Craniata</taxon>
        <taxon>Vertebrata</taxon>
        <taxon>Euteleostomi</taxon>
        <taxon>Actinopterygii</taxon>
        <taxon>Neopterygii</taxon>
        <taxon>Teleostei</taxon>
        <taxon>Neoteleostei</taxon>
        <taxon>Acanthomorphata</taxon>
        <taxon>Ovalentaria</taxon>
        <taxon>Atherinomorphae</taxon>
        <taxon>Beloniformes</taxon>
        <taxon>Adrianichthyidae</taxon>
        <taxon>Oryziinae</taxon>
        <taxon>Oryzias</taxon>
    </lineage>
</organism>
<evidence type="ECO:0000256" key="4">
    <source>
        <dbReference type="PROSITE-ProRule" id="PRU00035"/>
    </source>
</evidence>
<sequence>MLQQVKALERRVLSADVQDGTSPEPPSDCMFLGYHEHKPSSMEIRRQRETSQEDGPDSVTGQANNPLAKAVARLDELERNIKYLRSLSSYSLITKPVVLLLCPHSHAAAADSERRVWHKALSQVRASAQLSLCIQHLKKQSSFLLLGCVIQENSRASHHRDLQSQTAGGGLEQSCQLAAAGKLSMEAASSRRSGQNNPASCYKIAQISKDDNSQLAVCRVLLAELEAHKDAWPFLTPVNHKVILGYRKVIKRPMDFSTIRRKLNNNLYFSLETFMGDVNLVFDNCEKFNEDDSEIGRAGHNMRKFFDELLQLKK</sequence>
<dbReference type="STRING" id="30732.ENSOMEP00000001480"/>
<feature type="domain" description="Bromo" evidence="6">
    <location>
        <begin position="226"/>
        <end position="296"/>
    </location>
</feature>
<name>A0A3B3B7E8_ORYME</name>
<reference evidence="7" key="1">
    <citation type="submission" date="2025-08" db="UniProtKB">
        <authorList>
            <consortium name="Ensembl"/>
        </authorList>
    </citation>
    <scope>IDENTIFICATION</scope>
</reference>
<dbReference type="PaxDb" id="30732-ENSOMEP00000001480"/>
<accession>A0A3B3B7E8</accession>
<dbReference type="Pfam" id="PF00439">
    <property type="entry name" value="Bromodomain"/>
    <property type="match status" value="1"/>
</dbReference>
<evidence type="ECO:0000259" key="6">
    <source>
        <dbReference type="PROSITE" id="PS50014"/>
    </source>
</evidence>
<feature type="compositionally biased region" description="Basic and acidic residues" evidence="5">
    <location>
        <begin position="34"/>
        <end position="51"/>
    </location>
</feature>
<comment type="subcellular location">
    <subcellularLocation>
        <location evidence="1">Nucleus</location>
    </subcellularLocation>
</comment>
<dbReference type="InterPro" id="IPR001487">
    <property type="entry name" value="Bromodomain"/>
</dbReference>